<feature type="active site" description="Phosphocysteine intermediate; for EIIB activity" evidence="11">
    <location>
        <position position="28"/>
    </location>
</feature>
<feature type="transmembrane region" description="Helical" evidence="12">
    <location>
        <begin position="121"/>
        <end position="142"/>
    </location>
</feature>
<keyword evidence="2" id="KW-0813">Transport</keyword>
<keyword evidence="3" id="KW-1003">Cell membrane</keyword>
<dbReference type="Pfam" id="PF02378">
    <property type="entry name" value="PTS_EIIC"/>
    <property type="match status" value="1"/>
</dbReference>
<dbReference type="SUPFAM" id="SSF55604">
    <property type="entry name" value="Glucose permease domain IIB"/>
    <property type="match status" value="1"/>
</dbReference>
<evidence type="ECO:0000256" key="1">
    <source>
        <dbReference type="ARBA" id="ARBA00004651"/>
    </source>
</evidence>
<evidence type="ECO:0000256" key="11">
    <source>
        <dbReference type="PROSITE-ProRule" id="PRU00421"/>
    </source>
</evidence>
<dbReference type="InterPro" id="IPR003352">
    <property type="entry name" value="PTS_EIIC"/>
</dbReference>
<dbReference type="GO" id="GO:0008982">
    <property type="term" value="F:protein-N(PI)-phosphohistidine-sugar phosphotransferase activity"/>
    <property type="evidence" value="ECO:0007669"/>
    <property type="project" value="InterPro"/>
</dbReference>
<dbReference type="PROSITE" id="PS51098">
    <property type="entry name" value="PTS_EIIB_TYPE_1"/>
    <property type="match status" value="1"/>
</dbReference>
<evidence type="ECO:0000256" key="5">
    <source>
        <dbReference type="ARBA" id="ARBA00022679"/>
    </source>
</evidence>
<dbReference type="GO" id="GO:0016301">
    <property type="term" value="F:kinase activity"/>
    <property type="evidence" value="ECO:0007669"/>
    <property type="project" value="UniProtKB-KW"/>
</dbReference>
<keyword evidence="16" id="KW-1185">Reference proteome</keyword>
<feature type="transmembrane region" description="Helical" evidence="12">
    <location>
        <begin position="354"/>
        <end position="375"/>
    </location>
</feature>
<dbReference type="GO" id="GO:0005886">
    <property type="term" value="C:plasma membrane"/>
    <property type="evidence" value="ECO:0007669"/>
    <property type="project" value="UniProtKB-SubCell"/>
</dbReference>
<evidence type="ECO:0000256" key="4">
    <source>
        <dbReference type="ARBA" id="ARBA00022597"/>
    </source>
</evidence>
<name>A0A9X2MKK7_9FIRM</name>
<protein>
    <submittedName>
        <fullName evidence="15">PTS transporter subunit EIIC</fullName>
    </submittedName>
</protein>
<dbReference type="InterPro" id="IPR050558">
    <property type="entry name" value="PTS_Sugar-Specific_Components"/>
</dbReference>
<organism evidence="15 16">
    <name type="scientific">Anaerosalibacter massiliensis</name>
    <dbReference type="NCBI Taxonomy" id="1347392"/>
    <lineage>
        <taxon>Bacteria</taxon>
        <taxon>Bacillati</taxon>
        <taxon>Bacillota</taxon>
        <taxon>Tissierellia</taxon>
        <taxon>Tissierellales</taxon>
        <taxon>Sporanaerobacteraceae</taxon>
        <taxon>Anaerosalibacter</taxon>
    </lineage>
</organism>
<dbReference type="Pfam" id="PF00367">
    <property type="entry name" value="PTS_EIIB"/>
    <property type="match status" value="1"/>
</dbReference>
<feature type="transmembrane region" description="Helical" evidence="12">
    <location>
        <begin position="323"/>
        <end position="342"/>
    </location>
</feature>
<dbReference type="FunFam" id="3.30.1360.60:FF:000001">
    <property type="entry name" value="PTS system glucose-specific IIBC component PtsG"/>
    <property type="match status" value="1"/>
</dbReference>
<dbReference type="InterPro" id="IPR013013">
    <property type="entry name" value="PTS_EIIC_1"/>
</dbReference>
<keyword evidence="9 12" id="KW-1133">Transmembrane helix</keyword>
<dbReference type="PROSITE" id="PS51103">
    <property type="entry name" value="PTS_EIIC_TYPE_1"/>
    <property type="match status" value="1"/>
</dbReference>
<accession>A0A9X2MKK7</accession>
<dbReference type="InterPro" id="IPR018113">
    <property type="entry name" value="PTrfase_EIIB_Cys"/>
</dbReference>
<keyword evidence="6" id="KW-0598">Phosphotransferase system</keyword>
<sequence>MSTKISNLGNEILKYIGGEENIISFENCMTRLRIRLKDSSLLKKEELENADGVMGVLQSGQEVQIIVGPGTASKVSDYVKEATSIIVTDNPEFGQADEMKKRVKEQYKAPGSGFLNKIAQIFIPLIPAFIGSGLIMGINNILSVKEIASPNVIGLLGAFSGAVFGYLAIMVGMNAAKVFGASTAIGGLMGGITISPVLEGVELFGRQLVPGRGGIISVILVVWFASIVEKNLRKVLPSVVELILTPLLTILISGFAAVLVLQPIGGAISDGIGVGVSGAIEKGGAFTGAILGGTFLPLVMTGLHQGLTPIHADLIDTTGVTTLLPILAMAGAGQVGASFAVLARTKNKRLKKTISSALPVGILGIGEPLIYGVTLPLGKPFIGACIGGAVGGAIVAPAKVGAMSMGISGLPLAMLIKPGGVGIFILGILGAYVGGFIATLLLGFDDPVEE</sequence>
<evidence type="ECO:0000256" key="9">
    <source>
        <dbReference type="ARBA" id="ARBA00022989"/>
    </source>
</evidence>
<dbReference type="EMBL" id="JANJZL010000013">
    <property type="protein sequence ID" value="MCR2045206.1"/>
    <property type="molecule type" value="Genomic_DNA"/>
</dbReference>
<dbReference type="PANTHER" id="PTHR30175:SF3">
    <property type="entry name" value="PTS SYSTEM N-ACETYLMURAMIC ACID-SPECIFIC EIIBC COMPONENT"/>
    <property type="match status" value="1"/>
</dbReference>
<evidence type="ECO:0000256" key="6">
    <source>
        <dbReference type="ARBA" id="ARBA00022683"/>
    </source>
</evidence>
<feature type="transmembrane region" description="Helical" evidence="12">
    <location>
        <begin position="421"/>
        <end position="444"/>
    </location>
</feature>
<dbReference type="RefSeq" id="WP_042683197.1">
    <property type="nucleotide sequence ID" value="NZ_CABKTM010000074.1"/>
</dbReference>
<proteinExistence type="predicted"/>
<keyword evidence="5" id="KW-0808">Transferase</keyword>
<gene>
    <name evidence="15" type="ORF">NSA23_13935</name>
</gene>
<dbReference type="GO" id="GO:0090588">
    <property type="term" value="F:protein-phosphocysteine-N-acetylmuramate phosphotransferase system transporter activity"/>
    <property type="evidence" value="ECO:0007669"/>
    <property type="project" value="TreeGrafter"/>
</dbReference>
<evidence type="ECO:0000259" key="13">
    <source>
        <dbReference type="PROSITE" id="PS51098"/>
    </source>
</evidence>
<evidence type="ECO:0000256" key="10">
    <source>
        <dbReference type="ARBA" id="ARBA00023136"/>
    </source>
</evidence>
<dbReference type="OrthoDB" id="92465at2"/>
<dbReference type="GO" id="GO:0009401">
    <property type="term" value="P:phosphoenolpyruvate-dependent sugar phosphotransferase system"/>
    <property type="evidence" value="ECO:0007669"/>
    <property type="project" value="UniProtKB-KW"/>
</dbReference>
<feature type="transmembrane region" description="Helical" evidence="12">
    <location>
        <begin position="210"/>
        <end position="228"/>
    </location>
</feature>
<evidence type="ECO:0000256" key="2">
    <source>
        <dbReference type="ARBA" id="ARBA00022448"/>
    </source>
</evidence>
<keyword evidence="10 12" id="KW-0472">Membrane</keyword>
<evidence type="ECO:0000259" key="14">
    <source>
        <dbReference type="PROSITE" id="PS51103"/>
    </source>
</evidence>
<dbReference type="AlphaFoldDB" id="A0A9X2MKK7"/>
<evidence type="ECO:0000313" key="15">
    <source>
        <dbReference type="EMBL" id="MCR2045206.1"/>
    </source>
</evidence>
<dbReference type="Proteomes" id="UP001142078">
    <property type="component" value="Unassembled WGS sequence"/>
</dbReference>
<dbReference type="Gene3D" id="3.30.1360.60">
    <property type="entry name" value="Glucose permease domain IIB"/>
    <property type="match status" value="1"/>
</dbReference>
<feature type="transmembrane region" description="Helical" evidence="12">
    <location>
        <begin position="240"/>
        <end position="261"/>
    </location>
</feature>
<keyword evidence="7 12" id="KW-0812">Transmembrane</keyword>
<evidence type="ECO:0000256" key="7">
    <source>
        <dbReference type="ARBA" id="ARBA00022692"/>
    </source>
</evidence>
<dbReference type="PANTHER" id="PTHR30175">
    <property type="entry name" value="PHOSPHOTRANSFERASE SYSTEM TRANSPORT PROTEIN"/>
    <property type="match status" value="1"/>
</dbReference>
<comment type="subcellular location">
    <subcellularLocation>
        <location evidence="1">Cell membrane</location>
        <topology evidence="1">Multi-pass membrane protein</topology>
    </subcellularLocation>
</comment>
<evidence type="ECO:0000256" key="3">
    <source>
        <dbReference type="ARBA" id="ARBA00022475"/>
    </source>
</evidence>
<keyword evidence="8" id="KW-0418">Kinase</keyword>
<feature type="transmembrane region" description="Helical" evidence="12">
    <location>
        <begin position="148"/>
        <end position="171"/>
    </location>
</feature>
<evidence type="ECO:0000313" key="16">
    <source>
        <dbReference type="Proteomes" id="UP001142078"/>
    </source>
</evidence>
<comment type="caution">
    <text evidence="15">The sequence shown here is derived from an EMBL/GenBank/DDBJ whole genome shotgun (WGS) entry which is preliminary data.</text>
</comment>
<feature type="domain" description="PTS EIIB type-1" evidence="13">
    <location>
        <begin position="6"/>
        <end position="89"/>
    </location>
</feature>
<dbReference type="CDD" id="cd00212">
    <property type="entry name" value="PTS_IIB_glc"/>
    <property type="match status" value="1"/>
</dbReference>
<reference evidence="15" key="1">
    <citation type="submission" date="2022-07" db="EMBL/GenBank/DDBJ databases">
        <title>Enhanced cultured diversity of the mouse gut microbiota enables custom-made synthetic communities.</title>
        <authorList>
            <person name="Afrizal A."/>
        </authorList>
    </citation>
    <scope>NUCLEOTIDE SEQUENCE</scope>
    <source>
        <strain evidence="15">DSM 29482</strain>
    </source>
</reference>
<evidence type="ECO:0000256" key="12">
    <source>
        <dbReference type="SAM" id="Phobius"/>
    </source>
</evidence>
<feature type="transmembrane region" description="Helical" evidence="12">
    <location>
        <begin position="178"/>
        <end position="198"/>
    </location>
</feature>
<feature type="domain" description="PTS EIIC type-1" evidence="14">
    <location>
        <begin position="116"/>
        <end position="450"/>
    </location>
</feature>
<evidence type="ECO:0000256" key="8">
    <source>
        <dbReference type="ARBA" id="ARBA00022777"/>
    </source>
</evidence>
<dbReference type="InterPro" id="IPR001996">
    <property type="entry name" value="PTS_IIB_1"/>
</dbReference>
<dbReference type="PROSITE" id="PS01035">
    <property type="entry name" value="PTS_EIIB_TYPE_1_CYS"/>
    <property type="match status" value="1"/>
</dbReference>
<keyword evidence="4" id="KW-0762">Sugar transport</keyword>
<dbReference type="InterPro" id="IPR036878">
    <property type="entry name" value="Glu_permease_IIB"/>
</dbReference>